<protein>
    <submittedName>
        <fullName evidence="1">AsmA-like C-terminal domain-containing protein</fullName>
    </submittedName>
</protein>
<name>A0ACD5HEI8_9PROT</name>
<dbReference type="EMBL" id="CP127526">
    <property type="protein sequence ID" value="XRI72708.1"/>
    <property type="molecule type" value="Genomic_DNA"/>
</dbReference>
<organism evidence="1 2">
    <name type="scientific">Acidithiobacillus montserratensis</name>
    <dbReference type="NCBI Taxonomy" id="2729135"/>
    <lineage>
        <taxon>Bacteria</taxon>
        <taxon>Pseudomonadati</taxon>
        <taxon>Pseudomonadota</taxon>
        <taxon>Acidithiobacillia</taxon>
        <taxon>Acidithiobacillales</taxon>
        <taxon>Acidithiobacillaceae</taxon>
        <taxon>Acidithiobacillus</taxon>
    </lineage>
</organism>
<gene>
    <name evidence="1" type="ORF">HHS34_009655</name>
</gene>
<accession>A0ACD5HEI8</accession>
<evidence type="ECO:0000313" key="2">
    <source>
        <dbReference type="Proteomes" id="UP001195965"/>
    </source>
</evidence>
<evidence type="ECO:0000313" key="1">
    <source>
        <dbReference type="EMBL" id="XRI72708.1"/>
    </source>
</evidence>
<sequence length="1192" mass="133764">MADAPSASGPRQILGRAPFLLVRIAAAFLVLVLLLIAAVCLLFNFRPELLQVWLQSTLSEQFSGPVYLSAIRTGWDNGPSLRFQQLRAGPPAHPDLSLKQVDVQLYPLPLLWGSLVVRQLTVVNASLQACKNPQGYWQLKGLRHRQASSSWLPDLDPARLDIRHATISMEDAGRTTQLRMQWRSTGGLRPEMQVHLDWAKGGYLDYSGAVQGVFTHPSRSAGHGQWSLHALPLAWLHGFDPRFPVLHGQLNARGNLLWQDGLPKMLHGRFQWQHPGPGPDAAGQLQWHGAARSGVLQLVVLRGLGTRPLSAQLQLDWQRQWQGNLHIQQIPAAVLMRIAGPFLPQAWRQVYRQVWQGNLRNFQVHFLKSTHSRKIQWQLKTRLDDLGIPALGKTPHLQGLTGDLTAQAQHFSLHLQSPQLELLWPQYFTHPWVLQGVSGHISGRWQGQQWSLQASPLRIQGPGQLQLQGHLTPRYLRLQAELQKLPVRDIPTFVPHKGISPALQHWFSRAFQSGTLKQAKLRWQGPWQRLPENRHGQQLNLQADFENVHLHFAPRWPALQHLEARLQWTGNNLAISSQHGDMAGVPLHDVRVTMSALRSRRASPLEGTVNTTLPLAKLLPFLRQTPILGHAHTLPLQLSGTAQLNLALQVPFHHEKTWVQGTLKLQDAGMQLGGWQARAVSGRVNFQRHRLDARDLQGQFMGGPAQLEIQGDDRQQQVNLQWHLHGDMQAGKLPLLARWQSRLQGVIPYQLSGSLRQDSMYLSGEAGLQRSRSTLPAPLAWNYGCEAPVRLLGQGLWNRAFILTIQAPQGHAQLSWQHRTTHWQWRGAAVHLGAGPLPTLPDKGVIVTGQGRDLPVDAWLSLLHEDSSGGDWPPTRFDLHWQTIHWLGQVLQHARLQGGLDGRKGYLHWQSPQSIGRLVYQGAKGPVARAADKPSNLFAHLDYLDWHGHPLQNVSLEAERSDQGWHISTLRGNWAGSQWNLSGAWQSRPRAMTTLQGTVKSPNIAPALEALGMHSLDYGHALYTGKISWPGAPWDCHVQQLQGNIRSTIKNGRLQKIGTELSWLVYVNPTTLLKDLFTFDYRPLFGEGLFFHELSADFTLAHGVARSKNIRLHSSALAMHGAGALDMVHKEMNLHLRVYPLQSFDWLLGRLPLVGPVLFGHSGKVLELNYRAEGSWAHPLVTRISSSFQKDQ</sequence>
<proteinExistence type="predicted"/>
<dbReference type="Proteomes" id="UP001195965">
    <property type="component" value="Chromosome"/>
</dbReference>
<reference evidence="1 2" key="1">
    <citation type="journal article" date="2021" name="ISME J.">
        <title>Genomic evolution of the class Acidithiobacillia: deep-branching Proteobacteria living in extreme acidic conditions.</title>
        <authorList>
            <person name="Moya-Beltran A."/>
            <person name="Beard S."/>
            <person name="Rojas-Villalobos C."/>
            <person name="Issotta F."/>
            <person name="Gallardo Y."/>
            <person name="Ulloa R."/>
            <person name="Giaveno A."/>
            <person name="Degli Esposti M."/>
            <person name="Johnson D.B."/>
            <person name="Quatrini R."/>
        </authorList>
    </citation>
    <scope>NUCLEOTIDE SEQUENCE [LARGE SCALE GENOMIC DNA]</scope>
    <source>
        <strain evidence="1 2">GG1-14</strain>
    </source>
</reference>
<keyword evidence="2" id="KW-1185">Reference proteome</keyword>